<keyword evidence="6" id="KW-0694">RNA-binding</keyword>
<dbReference type="EMBL" id="NRRV01000029">
    <property type="protein sequence ID" value="MBK1631656.1"/>
    <property type="molecule type" value="Genomic_DNA"/>
</dbReference>
<accession>A0ABS1CIB2</accession>
<evidence type="ECO:0000256" key="4">
    <source>
        <dbReference type="ARBA" id="ARBA00022759"/>
    </source>
</evidence>
<evidence type="ECO:0008006" key="11">
    <source>
        <dbReference type="Google" id="ProtNLM"/>
    </source>
</evidence>
<comment type="caution">
    <text evidence="9">The sequence shown here is derived from an EMBL/GenBank/DDBJ whole genome shotgun (WGS) entry which is preliminary data.</text>
</comment>
<name>A0ABS1CIB2_9GAMM</name>
<dbReference type="Pfam" id="PF07927">
    <property type="entry name" value="HicA_toxin"/>
    <property type="match status" value="1"/>
</dbReference>
<sequence>MPPKVRDLIARLERAGFVNRGGKGSHRNYVHPNVPKPITVAGKPGDDAKRYLVRAVEQAIEASKHERQ</sequence>
<protein>
    <recommendedName>
        <fullName evidence="11">Type II toxin-antitoxin system HicA family toxin</fullName>
    </recommendedName>
</protein>
<proteinExistence type="inferred from homology"/>
<feature type="region of interest" description="Disordered" evidence="8">
    <location>
        <begin position="23"/>
        <end position="45"/>
    </location>
</feature>
<evidence type="ECO:0000256" key="2">
    <source>
        <dbReference type="ARBA" id="ARBA00022649"/>
    </source>
</evidence>
<keyword evidence="3" id="KW-0540">Nuclease</keyword>
<reference evidence="9 10" key="1">
    <citation type="journal article" date="2020" name="Microorganisms">
        <title>Osmotic Adaptation and Compatible Solute Biosynthesis of Phototrophic Bacteria as Revealed from Genome Analyses.</title>
        <authorList>
            <person name="Imhoff J.F."/>
            <person name="Rahn T."/>
            <person name="Kunzel S."/>
            <person name="Keller A."/>
            <person name="Neulinger S.C."/>
        </authorList>
    </citation>
    <scope>NUCLEOTIDE SEQUENCE [LARGE SCALE GENOMIC DNA]</scope>
    <source>
        <strain evidence="9 10">DSM 6210</strain>
    </source>
</reference>
<organism evidence="9 10">
    <name type="scientific">Thiohalocapsa halophila</name>
    <dbReference type="NCBI Taxonomy" id="69359"/>
    <lineage>
        <taxon>Bacteria</taxon>
        <taxon>Pseudomonadati</taxon>
        <taxon>Pseudomonadota</taxon>
        <taxon>Gammaproteobacteria</taxon>
        <taxon>Chromatiales</taxon>
        <taxon>Chromatiaceae</taxon>
        <taxon>Thiohalocapsa</taxon>
    </lineage>
</organism>
<dbReference type="Proteomes" id="UP000748752">
    <property type="component" value="Unassembled WGS sequence"/>
</dbReference>
<keyword evidence="5" id="KW-0378">Hydrolase</keyword>
<evidence type="ECO:0000256" key="5">
    <source>
        <dbReference type="ARBA" id="ARBA00022801"/>
    </source>
</evidence>
<evidence type="ECO:0000313" key="9">
    <source>
        <dbReference type="EMBL" id="MBK1631656.1"/>
    </source>
</evidence>
<keyword evidence="7" id="KW-0346">Stress response</keyword>
<dbReference type="InterPro" id="IPR012933">
    <property type="entry name" value="HicA_mRNA_interferase"/>
</dbReference>
<gene>
    <name evidence="9" type="ORF">CKO31_13055</name>
</gene>
<dbReference type="Gene3D" id="3.30.920.30">
    <property type="entry name" value="Hypothetical protein"/>
    <property type="match status" value="1"/>
</dbReference>
<dbReference type="SUPFAM" id="SSF54786">
    <property type="entry name" value="YcfA/nrd intein domain"/>
    <property type="match status" value="1"/>
</dbReference>
<keyword evidence="2" id="KW-1277">Toxin-antitoxin system</keyword>
<dbReference type="InterPro" id="IPR038570">
    <property type="entry name" value="HicA_sf"/>
</dbReference>
<dbReference type="RefSeq" id="WP_200238213.1">
    <property type="nucleotide sequence ID" value="NZ_NRRV01000029.1"/>
</dbReference>
<evidence type="ECO:0000256" key="3">
    <source>
        <dbReference type="ARBA" id="ARBA00022722"/>
    </source>
</evidence>
<evidence type="ECO:0000256" key="6">
    <source>
        <dbReference type="ARBA" id="ARBA00022884"/>
    </source>
</evidence>
<keyword evidence="10" id="KW-1185">Reference proteome</keyword>
<evidence type="ECO:0000256" key="7">
    <source>
        <dbReference type="ARBA" id="ARBA00023016"/>
    </source>
</evidence>
<comment type="similarity">
    <text evidence="1">Belongs to the HicA mRNA interferase family.</text>
</comment>
<evidence type="ECO:0000256" key="1">
    <source>
        <dbReference type="ARBA" id="ARBA00006620"/>
    </source>
</evidence>
<evidence type="ECO:0000256" key="8">
    <source>
        <dbReference type="SAM" id="MobiDB-lite"/>
    </source>
</evidence>
<keyword evidence="4" id="KW-0255">Endonuclease</keyword>
<evidence type="ECO:0000313" key="10">
    <source>
        <dbReference type="Proteomes" id="UP000748752"/>
    </source>
</evidence>